<feature type="compositionally biased region" description="Low complexity" evidence="2">
    <location>
        <begin position="107"/>
        <end position="138"/>
    </location>
</feature>
<evidence type="ECO:0008006" key="5">
    <source>
        <dbReference type="Google" id="ProtNLM"/>
    </source>
</evidence>
<sequence length="169" mass="17651">MKIRLQSAINSRTTKPAHFRGACGGYNSGNEFVVAMSAQDWEGGAHCGKQITININGKSTQATIVDECMGCPSGDLDFSEGLFTFFSPTDAGVVHGDWSYGNGAPATTSSVYTPPPETTTSTSTYQAPTSTSSTWSSSWSEPTSSWVAPSSSSVASSCALPSTIIHCLC</sequence>
<gene>
    <name evidence="3" type="ORF">CYLTODRAFT_110292</name>
</gene>
<evidence type="ECO:0000313" key="4">
    <source>
        <dbReference type="Proteomes" id="UP000054007"/>
    </source>
</evidence>
<dbReference type="AlphaFoldDB" id="A0A0D7BN45"/>
<organism evidence="3 4">
    <name type="scientific">Cylindrobasidium torrendii FP15055 ss-10</name>
    <dbReference type="NCBI Taxonomy" id="1314674"/>
    <lineage>
        <taxon>Eukaryota</taxon>
        <taxon>Fungi</taxon>
        <taxon>Dikarya</taxon>
        <taxon>Basidiomycota</taxon>
        <taxon>Agaricomycotina</taxon>
        <taxon>Agaricomycetes</taxon>
        <taxon>Agaricomycetidae</taxon>
        <taxon>Agaricales</taxon>
        <taxon>Marasmiineae</taxon>
        <taxon>Physalacriaceae</taxon>
        <taxon>Cylindrobasidium</taxon>
    </lineage>
</organism>
<proteinExistence type="predicted"/>
<accession>A0A0D7BN45</accession>
<dbReference type="InterPro" id="IPR051477">
    <property type="entry name" value="Expansin_CellWall"/>
</dbReference>
<evidence type="ECO:0000256" key="1">
    <source>
        <dbReference type="ARBA" id="ARBA00022729"/>
    </source>
</evidence>
<keyword evidence="1" id="KW-0732">Signal</keyword>
<evidence type="ECO:0000313" key="3">
    <source>
        <dbReference type="EMBL" id="KIY71615.1"/>
    </source>
</evidence>
<dbReference type="OrthoDB" id="623670at2759"/>
<dbReference type="SUPFAM" id="SSF50685">
    <property type="entry name" value="Barwin-like endoglucanases"/>
    <property type="match status" value="1"/>
</dbReference>
<reference evidence="3 4" key="1">
    <citation type="journal article" date="2015" name="Fungal Genet. Biol.">
        <title>Evolution of novel wood decay mechanisms in Agaricales revealed by the genome sequences of Fistulina hepatica and Cylindrobasidium torrendii.</title>
        <authorList>
            <person name="Floudas D."/>
            <person name="Held B.W."/>
            <person name="Riley R."/>
            <person name="Nagy L.G."/>
            <person name="Koehler G."/>
            <person name="Ransdell A.S."/>
            <person name="Younus H."/>
            <person name="Chow J."/>
            <person name="Chiniquy J."/>
            <person name="Lipzen A."/>
            <person name="Tritt A."/>
            <person name="Sun H."/>
            <person name="Haridas S."/>
            <person name="LaButti K."/>
            <person name="Ohm R.A."/>
            <person name="Kues U."/>
            <person name="Blanchette R.A."/>
            <person name="Grigoriev I.V."/>
            <person name="Minto R.E."/>
            <person name="Hibbett D.S."/>
        </authorList>
    </citation>
    <scope>NUCLEOTIDE SEQUENCE [LARGE SCALE GENOMIC DNA]</scope>
    <source>
        <strain evidence="3 4">FP15055 ss-10</strain>
    </source>
</reference>
<dbReference type="Gene3D" id="2.40.40.10">
    <property type="entry name" value="RlpA-like domain"/>
    <property type="match status" value="1"/>
</dbReference>
<dbReference type="InterPro" id="IPR036908">
    <property type="entry name" value="RlpA-like_sf"/>
</dbReference>
<dbReference type="CDD" id="cd22191">
    <property type="entry name" value="DPBB_RlpA_EXP_N-like"/>
    <property type="match status" value="1"/>
</dbReference>
<evidence type="ECO:0000256" key="2">
    <source>
        <dbReference type="SAM" id="MobiDB-lite"/>
    </source>
</evidence>
<protein>
    <recommendedName>
        <fullName evidence="5">RlpA-like protein double-psi beta-barrel domain-containing protein</fullName>
    </recommendedName>
</protein>
<dbReference type="PANTHER" id="PTHR31836:SF28">
    <property type="entry name" value="SRCR DOMAIN-CONTAINING PROTEIN-RELATED"/>
    <property type="match status" value="1"/>
</dbReference>
<dbReference type="STRING" id="1314674.A0A0D7BN45"/>
<dbReference type="PANTHER" id="PTHR31836">
    <property type="match status" value="1"/>
</dbReference>
<name>A0A0D7BN45_9AGAR</name>
<dbReference type="Proteomes" id="UP000054007">
    <property type="component" value="Unassembled WGS sequence"/>
</dbReference>
<dbReference type="EMBL" id="KN880452">
    <property type="protein sequence ID" value="KIY71615.1"/>
    <property type="molecule type" value="Genomic_DNA"/>
</dbReference>
<feature type="region of interest" description="Disordered" evidence="2">
    <location>
        <begin position="106"/>
        <end position="138"/>
    </location>
</feature>
<keyword evidence="4" id="KW-1185">Reference proteome</keyword>